<evidence type="ECO:0000256" key="1">
    <source>
        <dbReference type="ARBA" id="ARBA00000085"/>
    </source>
</evidence>
<dbReference type="Pfam" id="PF00512">
    <property type="entry name" value="HisKA"/>
    <property type="match status" value="1"/>
</dbReference>
<evidence type="ECO:0000259" key="10">
    <source>
        <dbReference type="PROSITE" id="PS50112"/>
    </source>
</evidence>
<dbReference type="Gene3D" id="3.30.450.20">
    <property type="entry name" value="PAS domain"/>
    <property type="match status" value="2"/>
</dbReference>
<evidence type="ECO:0000313" key="13">
    <source>
        <dbReference type="Proteomes" id="UP001262410"/>
    </source>
</evidence>
<sequence length="507" mass="54820">MKSSPDFKYHGAILDALPGQIALLDEDGTIVAANHSWSVNAPRNAVTGAAVGADYVAMCKIEADRGNPDAGRLLDRLRSMLDRRSDSFVLEYSFDGSEGKQWIRCTAARPSDSSLKGVVILHADITAARIAQATAEAGEAHLRSILETVPDAMIVIDAQGIIQSFSTAAERLFGYTSEEVQGHNVNMLMPSPYRGEHDGYLGRYLATGERRIIGIGRVVVGQRKDGGTFPMELSVGEVSPAGHRLFTGFIRDLTERQETEGRLQELQSELLHVSRLSAMGQMAATLAHELNQPLTAVTNYCQAMRRMLSAGDAPDLSRLREAVDLGAEQALRAGQIIRRLRDFVARGETEKHVESVAKMVEEASALALVGAKEHGVKVRLAIDARARHIIVDKIQIQQVLLNLMRNAMEAMEGSARRELGIAAAARSDAIEFSVIDTGPGLTPEVEEHLFQPFITTKRHGMGVGLSICRTIVEAHGGRLWAEPTPGGGATFRFTVPSAATDESNGNG</sequence>
<dbReference type="RefSeq" id="WP_309792120.1">
    <property type="nucleotide sequence ID" value="NZ_JAVDPW010000001.1"/>
</dbReference>
<reference evidence="12 13" key="1">
    <citation type="submission" date="2023-07" db="EMBL/GenBank/DDBJ databases">
        <title>Sorghum-associated microbial communities from plants grown in Nebraska, USA.</title>
        <authorList>
            <person name="Schachtman D."/>
        </authorList>
    </citation>
    <scope>NUCLEOTIDE SEQUENCE [LARGE SCALE GENOMIC DNA]</scope>
    <source>
        <strain evidence="12 13">584</strain>
    </source>
</reference>
<dbReference type="PROSITE" id="PS50113">
    <property type="entry name" value="PAC"/>
    <property type="match status" value="1"/>
</dbReference>
<dbReference type="InterPro" id="IPR004358">
    <property type="entry name" value="Sig_transdc_His_kin-like_C"/>
</dbReference>
<dbReference type="InterPro" id="IPR005467">
    <property type="entry name" value="His_kinase_dom"/>
</dbReference>
<comment type="catalytic activity">
    <reaction evidence="1">
        <text>ATP + protein L-histidine = ADP + protein N-phospho-L-histidine.</text>
        <dbReference type="EC" id="2.7.13.3"/>
    </reaction>
</comment>
<dbReference type="InterPro" id="IPR003594">
    <property type="entry name" value="HATPase_dom"/>
</dbReference>
<dbReference type="SUPFAM" id="SSF55874">
    <property type="entry name" value="ATPase domain of HSP90 chaperone/DNA topoisomerase II/histidine kinase"/>
    <property type="match status" value="1"/>
</dbReference>
<evidence type="ECO:0000256" key="2">
    <source>
        <dbReference type="ARBA" id="ARBA00012438"/>
    </source>
</evidence>
<dbReference type="SMART" id="SM00388">
    <property type="entry name" value="HisKA"/>
    <property type="match status" value="1"/>
</dbReference>
<evidence type="ECO:0000256" key="8">
    <source>
        <dbReference type="ARBA" id="ARBA00023012"/>
    </source>
</evidence>
<protein>
    <recommendedName>
        <fullName evidence="2">histidine kinase</fullName>
        <ecNumber evidence="2">2.7.13.3</ecNumber>
    </recommendedName>
</protein>
<dbReference type="SUPFAM" id="SSF55785">
    <property type="entry name" value="PYP-like sensor domain (PAS domain)"/>
    <property type="match status" value="1"/>
</dbReference>
<dbReference type="SMART" id="SM00091">
    <property type="entry name" value="PAS"/>
    <property type="match status" value="2"/>
</dbReference>
<dbReference type="Gene3D" id="6.10.250.2580">
    <property type="match status" value="1"/>
</dbReference>
<keyword evidence="3" id="KW-0597">Phosphoprotein</keyword>
<keyword evidence="8" id="KW-0902">Two-component regulatory system</keyword>
<evidence type="ECO:0000256" key="4">
    <source>
        <dbReference type="ARBA" id="ARBA00022679"/>
    </source>
</evidence>
<dbReference type="PRINTS" id="PR00344">
    <property type="entry name" value="BCTRLSENSOR"/>
</dbReference>
<dbReference type="PANTHER" id="PTHR43065">
    <property type="entry name" value="SENSOR HISTIDINE KINASE"/>
    <property type="match status" value="1"/>
</dbReference>
<proteinExistence type="predicted"/>
<evidence type="ECO:0000256" key="6">
    <source>
        <dbReference type="ARBA" id="ARBA00022777"/>
    </source>
</evidence>
<dbReference type="InterPro" id="IPR035965">
    <property type="entry name" value="PAS-like_dom_sf"/>
</dbReference>
<dbReference type="InterPro" id="IPR013656">
    <property type="entry name" value="PAS_4"/>
</dbReference>
<keyword evidence="5" id="KW-0547">Nucleotide-binding</keyword>
<dbReference type="PROSITE" id="PS50109">
    <property type="entry name" value="HIS_KIN"/>
    <property type="match status" value="1"/>
</dbReference>
<dbReference type="SMART" id="SM00387">
    <property type="entry name" value="HATPase_c"/>
    <property type="match status" value="1"/>
</dbReference>
<feature type="domain" description="PAS" evidence="10">
    <location>
        <begin position="138"/>
        <end position="191"/>
    </location>
</feature>
<dbReference type="CDD" id="cd00130">
    <property type="entry name" value="PAS"/>
    <property type="match status" value="1"/>
</dbReference>
<dbReference type="Gene3D" id="1.10.287.130">
    <property type="match status" value="1"/>
</dbReference>
<evidence type="ECO:0000313" key="12">
    <source>
        <dbReference type="EMBL" id="MDR6288154.1"/>
    </source>
</evidence>
<evidence type="ECO:0000256" key="5">
    <source>
        <dbReference type="ARBA" id="ARBA00022741"/>
    </source>
</evidence>
<evidence type="ECO:0000256" key="3">
    <source>
        <dbReference type="ARBA" id="ARBA00022553"/>
    </source>
</evidence>
<dbReference type="SUPFAM" id="SSF47384">
    <property type="entry name" value="Homodimeric domain of signal transducing histidine kinase"/>
    <property type="match status" value="1"/>
</dbReference>
<dbReference type="CDD" id="cd00082">
    <property type="entry name" value="HisKA"/>
    <property type="match status" value="1"/>
</dbReference>
<dbReference type="Proteomes" id="UP001262410">
    <property type="component" value="Unassembled WGS sequence"/>
</dbReference>
<dbReference type="Pfam" id="PF02518">
    <property type="entry name" value="HATPase_c"/>
    <property type="match status" value="1"/>
</dbReference>
<keyword evidence="6 12" id="KW-0418">Kinase</keyword>
<evidence type="ECO:0000259" key="9">
    <source>
        <dbReference type="PROSITE" id="PS50109"/>
    </source>
</evidence>
<dbReference type="EC" id="2.7.13.3" evidence="2"/>
<keyword evidence="7" id="KW-0067">ATP-binding</keyword>
<organism evidence="12 13">
    <name type="scientific">Inquilinus ginsengisoli</name>
    <dbReference type="NCBI Taxonomy" id="363840"/>
    <lineage>
        <taxon>Bacteria</taxon>
        <taxon>Pseudomonadati</taxon>
        <taxon>Pseudomonadota</taxon>
        <taxon>Alphaproteobacteria</taxon>
        <taxon>Rhodospirillales</taxon>
        <taxon>Rhodospirillaceae</taxon>
        <taxon>Inquilinus</taxon>
    </lineage>
</organism>
<dbReference type="InterPro" id="IPR013767">
    <property type="entry name" value="PAS_fold"/>
</dbReference>
<dbReference type="InterPro" id="IPR036097">
    <property type="entry name" value="HisK_dim/P_sf"/>
</dbReference>
<evidence type="ECO:0000259" key="11">
    <source>
        <dbReference type="PROSITE" id="PS50113"/>
    </source>
</evidence>
<accession>A0ABU1JKQ9</accession>
<keyword evidence="13" id="KW-1185">Reference proteome</keyword>
<dbReference type="InterPro" id="IPR000700">
    <property type="entry name" value="PAS-assoc_C"/>
</dbReference>
<dbReference type="InterPro" id="IPR003661">
    <property type="entry name" value="HisK_dim/P_dom"/>
</dbReference>
<name>A0ABU1JKQ9_9PROT</name>
<dbReference type="EMBL" id="JAVDPW010000001">
    <property type="protein sequence ID" value="MDR6288154.1"/>
    <property type="molecule type" value="Genomic_DNA"/>
</dbReference>
<dbReference type="Gene3D" id="3.30.565.10">
    <property type="entry name" value="Histidine kinase-like ATPase, C-terminal domain"/>
    <property type="match status" value="1"/>
</dbReference>
<dbReference type="GO" id="GO:0004673">
    <property type="term" value="F:protein histidine kinase activity"/>
    <property type="evidence" value="ECO:0007669"/>
    <property type="project" value="UniProtKB-EC"/>
</dbReference>
<gene>
    <name evidence="12" type="ORF">E9232_000653</name>
</gene>
<dbReference type="InterPro" id="IPR000014">
    <property type="entry name" value="PAS"/>
</dbReference>
<feature type="domain" description="Histidine kinase" evidence="9">
    <location>
        <begin position="285"/>
        <end position="499"/>
    </location>
</feature>
<evidence type="ECO:0000256" key="7">
    <source>
        <dbReference type="ARBA" id="ARBA00022840"/>
    </source>
</evidence>
<dbReference type="Pfam" id="PF00989">
    <property type="entry name" value="PAS"/>
    <property type="match status" value="1"/>
</dbReference>
<keyword evidence="4 12" id="KW-0808">Transferase</keyword>
<feature type="domain" description="PAC" evidence="11">
    <location>
        <begin position="206"/>
        <end position="265"/>
    </location>
</feature>
<comment type="caution">
    <text evidence="12">The sequence shown here is derived from an EMBL/GenBank/DDBJ whole genome shotgun (WGS) entry which is preliminary data.</text>
</comment>
<dbReference type="PANTHER" id="PTHR43065:SF10">
    <property type="entry name" value="PEROXIDE STRESS-ACTIVATED HISTIDINE KINASE MAK3"/>
    <property type="match status" value="1"/>
</dbReference>
<dbReference type="Pfam" id="PF08448">
    <property type="entry name" value="PAS_4"/>
    <property type="match status" value="1"/>
</dbReference>
<dbReference type="NCBIfam" id="TIGR00229">
    <property type="entry name" value="sensory_box"/>
    <property type="match status" value="1"/>
</dbReference>
<dbReference type="InterPro" id="IPR036890">
    <property type="entry name" value="HATPase_C_sf"/>
</dbReference>
<dbReference type="PROSITE" id="PS50112">
    <property type="entry name" value="PAS"/>
    <property type="match status" value="1"/>
</dbReference>